<evidence type="ECO:0000256" key="3">
    <source>
        <dbReference type="RuleBase" id="RU003512"/>
    </source>
</evidence>
<dbReference type="InterPro" id="IPR006128">
    <property type="entry name" value="Lipoprotein_PsaA-like"/>
</dbReference>
<dbReference type="Gene3D" id="3.40.50.1980">
    <property type="entry name" value="Nitrogenase molybdenum iron protein domain"/>
    <property type="match status" value="2"/>
</dbReference>
<dbReference type="PANTHER" id="PTHR42953">
    <property type="entry name" value="HIGH-AFFINITY ZINC UPTAKE SYSTEM PROTEIN ZNUA-RELATED"/>
    <property type="match status" value="1"/>
</dbReference>
<name>A0A366KAB8_9BIFI</name>
<accession>A0A366KAB8</accession>
<dbReference type="Proteomes" id="UP000252530">
    <property type="component" value="Unassembled WGS sequence"/>
</dbReference>
<dbReference type="GO" id="GO:0030001">
    <property type="term" value="P:metal ion transport"/>
    <property type="evidence" value="ECO:0007669"/>
    <property type="project" value="InterPro"/>
</dbReference>
<comment type="caution">
    <text evidence="4">The sequence shown here is derived from an EMBL/GenBank/DDBJ whole genome shotgun (WGS) entry which is preliminary data.</text>
</comment>
<dbReference type="OrthoDB" id="5296019at2"/>
<evidence type="ECO:0000313" key="5">
    <source>
        <dbReference type="Proteomes" id="UP000252530"/>
    </source>
</evidence>
<evidence type="ECO:0000256" key="1">
    <source>
        <dbReference type="ARBA" id="ARBA00022448"/>
    </source>
</evidence>
<sequence length="313" mass="33428">MEKLKQLGQPGGSACRKGLGEGLRRVAALLLALGLSVGLAACGDPVGQRAGKLKVVSSVNQWSSLARDLGADRVEVTSIVGRVSVDAHDYEPTTQDMAKISQADVLIVNGAGYDSWASKSVDSSKTKLVDLAQVSGIKEGANPHLWFSAHARKQAAQAISKAYESADAAGKETFAQGLKSWQAKEQKLEDRIARTRSRTNALTYAATESVADYLAEDLGMKDLTPRGYRQAAANESEPTPNDIKDFQGLVGQGKVAVLVVNTQETNSMTEQIIVSAKVGQVPQVDLSEQMPVGYQDLLAWIGDLQEDFAKALK</sequence>
<organism evidence="4 5">
    <name type="scientific">Bifidobacterium aemilianum</name>
    <dbReference type="NCBI Taxonomy" id="2493120"/>
    <lineage>
        <taxon>Bacteria</taxon>
        <taxon>Bacillati</taxon>
        <taxon>Actinomycetota</taxon>
        <taxon>Actinomycetes</taxon>
        <taxon>Bifidobacteriales</taxon>
        <taxon>Bifidobacteriaceae</taxon>
        <taxon>Bifidobacterium</taxon>
    </lineage>
</organism>
<comment type="similarity">
    <text evidence="3">Belongs to the bacterial solute-binding protein 9 family.</text>
</comment>
<dbReference type="GO" id="GO:0046872">
    <property type="term" value="F:metal ion binding"/>
    <property type="evidence" value="ECO:0007669"/>
    <property type="project" value="InterPro"/>
</dbReference>
<dbReference type="PRINTS" id="PR00690">
    <property type="entry name" value="ADHESNFAMILY"/>
</dbReference>
<evidence type="ECO:0000256" key="2">
    <source>
        <dbReference type="ARBA" id="ARBA00022729"/>
    </source>
</evidence>
<dbReference type="Pfam" id="PF01297">
    <property type="entry name" value="ZnuA"/>
    <property type="match status" value="1"/>
</dbReference>
<gene>
    <name evidence="4" type="ORF">CRD60_01255</name>
</gene>
<dbReference type="SUPFAM" id="SSF53807">
    <property type="entry name" value="Helical backbone' metal receptor"/>
    <property type="match status" value="1"/>
</dbReference>
<dbReference type="InterPro" id="IPR050492">
    <property type="entry name" value="Bact_metal-bind_prot9"/>
</dbReference>
<evidence type="ECO:0000313" key="4">
    <source>
        <dbReference type="EMBL" id="RBP98676.1"/>
    </source>
</evidence>
<dbReference type="AlphaFoldDB" id="A0A366KAB8"/>
<dbReference type="GO" id="GO:0007155">
    <property type="term" value="P:cell adhesion"/>
    <property type="evidence" value="ECO:0007669"/>
    <property type="project" value="InterPro"/>
</dbReference>
<keyword evidence="2" id="KW-0732">Signal</keyword>
<keyword evidence="1 3" id="KW-0813">Transport</keyword>
<keyword evidence="5" id="KW-1185">Reference proteome</keyword>
<dbReference type="EMBL" id="PDCG01000001">
    <property type="protein sequence ID" value="RBP98676.1"/>
    <property type="molecule type" value="Genomic_DNA"/>
</dbReference>
<reference evidence="4 5" key="1">
    <citation type="submission" date="2017-10" db="EMBL/GenBank/DDBJ databases">
        <title>Bifidobacterium xylocopum sp. nov. and Bifidobacterium aemilianum sp. nov., from the carpenter bee (Xylocopa violacea) digestive tract.</title>
        <authorList>
            <person name="Alberoni D."/>
            <person name="Baffoni L."/>
            <person name="Di Gioia D."/>
            <person name="Gaggia F."/>
            <person name="Biavati B."/>
        </authorList>
    </citation>
    <scope>NUCLEOTIDE SEQUENCE [LARGE SCALE GENOMIC DNA]</scope>
    <source>
        <strain evidence="4 5">XV10</strain>
    </source>
</reference>
<protein>
    <submittedName>
        <fullName evidence="4">ABC transporter substrate-binding protein</fullName>
    </submittedName>
</protein>
<proteinExistence type="inferred from homology"/>
<dbReference type="InterPro" id="IPR006127">
    <property type="entry name" value="ZnuA-like"/>
</dbReference>